<protein>
    <submittedName>
        <fullName evidence="2">Tail fiber protein</fullName>
    </submittedName>
</protein>
<feature type="compositionally biased region" description="Basic and acidic residues" evidence="1">
    <location>
        <begin position="1"/>
        <end position="10"/>
    </location>
</feature>
<evidence type="ECO:0000313" key="3">
    <source>
        <dbReference type="Proteomes" id="UP000501900"/>
    </source>
</evidence>
<name>A0A6G8R698_9CAUD</name>
<dbReference type="KEGG" id="vg:77946778"/>
<keyword evidence="3" id="KW-1185">Reference proteome</keyword>
<feature type="region of interest" description="Disordered" evidence="1">
    <location>
        <begin position="1"/>
        <end position="34"/>
    </location>
</feature>
<dbReference type="EMBL" id="MT162467">
    <property type="protein sequence ID" value="QIN96901.1"/>
    <property type="molecule type" value="Genomic_DNA"/>
</dbReference>
<dbReference type="GeneID" id="77946778"/>
<sequence length="804" mass="83477">MARKDKERKPLKNPLELTSKSRSFRPAKKDVEENNKSLESFHSFMEESLGIDIQVPEELTPEQKIVYVQQPVVEQIVEEVIEEVVEEPKTEIEVLADQVADLIAKPEEKVEVTESLEKKVQIIERSIGELRNLTMEVAHGTSVSGLGFTAGGGEVRLQGLDDVSFTESALLNGQSLVWSATEGKWIAATVSGGGGGGAVDSVNGEFGVVVIDADDVDDTTTTNKFATQAELDSISTALQPADIGVSVQAFDANVVIDANYVATDENFTTADHAKLDGIAAGAEVNVQSDWNATSGDALILNKPTLFSGSYNDLTDQPTLFSGSYTDLTNQPTLFSGSYNDLTDQPTLFSGAYADLTGTPTLFSGSYNDLTDTPTIPPAAPVDSVNTQTGAVVLDADDIDDTTTLHKFATAAQLSAADSAVQPGDLAAVATSGAYGDLTGTPTLFSGSYNDLTDTPTIPTNNNELTNGAGYITGYTVTEGDVTAHQASLTIAQSQVTNLTTDLAAKADLVGGVIPNSQLPSLAISEYLGTVSDQTALLALTGQRGDWAIRTDTGSTWVITTDGGSTITDWTELATPADAVTSVNGFTGTVVLGASDVGAATAAQGSTADSAVQPGDLATVATTGAYSDLTGAPTVVSAFTNDAGYITSADGGDAATLDTLDSTQFLRSDTDDTMDGNLTVNGDVTFTDTATDSLAGPEFSLYRNSASPTAGDYLGQIRFDGKNSNGGDQLYAKITGKTSDVTLGSEDGLIEYAVVKAGTQTIVQRLTGSALKLINGTSLEVNGDITTDGTLSAAGIDIDSLPTLP</sequence>
<evidence type="ECO:0000256" key="1">
    <source>
        <dbReference type="SAM" id="MobiDB-lite"/>
    </source>
</evidence>
<accession>A0A6G8R698</accession>
<reference evidence="2 3" key="1">
    <citation type="submission" date="2020-03" db="EMBL/GenBank/DDBJ databases">
        <title>The Isolation and Genome Sequence of a Novel Cyanophage S-H34 from the Huanghai Sea, China.</title>
        <authorList>
            <person name="Jiang T."/>
        </authorList>
    </citation>
    <scope>NUCLEOTIDE SEQUENCE [LARGE SCALE GENOMIC DNA]</scope>
</reference>
<dbReference type="RefSeq" id="YP_010670568.1">
    <property type="nucleotide sequence ID" value="NC_070965.1"/>
</dbReference>
<dbReference type="Proteomes" id="UP000501900">
    <property type="component" value="Genome"/>
</dbReference>
<proteinExistence type="predicted"/>
<evidence type="ECO:0000313" key="2">
    <source>
        <dbReference type="EMBL" id="QIN96901.1"/>
    </source>
</evidence>
<organism evidence="2 3">
    <name type="scientific">Synechococcus phage S-H34</name>
    <dbReference type="NCBI Taxonomy" id="2718942"/>
    <lineage>
        <taxon>Viruses</taxon>
        <taxon>Duplodnaviria</taxon>
        <taxon>Heunggongvirae</taxon>
        <taxon>Uroviricota</taxon>
        <taxon>Caudoviricetes</taxon>
        <taxon>Pantevenvirales</taxon>
        <taxon>Kyanoviridae</taxon>
        <taxon>Makaravirus</taxon>
        <taxon>Makaravirus thirtyfour</taxon>
    </lineage>
</organism>